<dbReference type="Pfam" id="PF04149">
    <property type="entry name" value="DUF397"/>
    <property type="match status" value="1"/>
</dbReference>
<dbReference type="OrthoDB" id="3431714at2"/>
<evidence type="ECO:0000313" key="2">
    <source>
        <dbReference type="Proteomes" id="UP000265719"/>
    </source>
</evidence>
<dbReference type="InterPro" id="IPR007278">
    <property type="entry name" value="DUF397"/>
</dbReference>
<protein>
    <submittedName>
        <fullName evidence="1">DUF397 domain-containing protein</fullName>
    </submittedName>
</protein>
<dbReference type="KEGG" id="thao:NI17_022650"/>
<reference evidence="1" key="1">
    <citation type="submission" date="2020-10" db="EMBL/GenBank/DDBJ databases">
        <title>De novo genome project of the cellulose decomposer Thermobifida halotolerans type strain.</title>
        <authorList>
            <person name="Nagy I."/>
            <person name="Horvath B."/>
            <person name="Kukolya J."/>
            <person name="Nagy I."/>
            <person name="Orsini M."/>
        </authorList>
    </citation>
    <scope>NUCLEOTIDE SEQUENCE</scope>
    <source>
        <strain evidence="1">DSM 44931</strain>
    </source>
</reference>
<name>A0A399G0T5_9ACTN</name>
<dbReference type="RefSeq" id="WP_068687424.1">
    <property type="nucleotide sequence ID" value="NZ_CP063196.1"/>
</dbReference>
<proteinExistence type="predicted"/>
<keyword evidence="2" id="KW-1185">Reference proteome</keyword>
<organism evidence="1 2">
    <name type="scientific">Thermobifida halotolerans</name>
    <dbReference type="NCBI Taxonomy" id="483545"/>
    <lineage>
        <taxon>Bacteria</taxon>
        <taxon>Bacillati</taxon>
        <taxon>Actinomycetota</taxon>
        <taxon>Actinomycetes</taxon>
        <taxon>Streptosporangiales</taxon>
        <taxon>Nocardiopsidaceae</taxon>
        <taxon>Thermobifida</taxon>
    </lineage>
</organism>
<sequence length="75" mass="8118">MTNAESSRPLQDAVLPPTSWRKSSYSGGTGGSCVEVATAPDVSAVRDTRHRHLGYLEFPIAEWAAFLTAARREAL</sequence>
<dbReference type="Proteomes" id="UP000265719">
    <property type="component" value="Chromosome"/>
</dbReference>
<evidence type="ECO:0000313" key="1">
    <source>
        <dbReference type="EMBL" id="UOE19482.1"/>
    </source>
</evidence>
<dbReference type="AlphaFoldDB" id="A0A399G0T5"/>
<gene>
    <name evidence="1" type="ORF">NI17_022650</name>
</gene>
<dbReference type="EMBL" id="CP063196">
    <property type="protein sequence ID" value="UOE19482.1"/>
    <property type="molecule type" value="Genomic_DNA"/>
</dbReference>
<accession>A0A399G0T5</accession>